<dbReference type="FunFam" id="1.10.10.10:FF:000001">
    <property type="entry name" value="LysR family transcriptional regulator"/>
    <property type="match status" value="1"/>
</dbReference>
<evidence type="ECO:0000259" key="5">
    <source>
        <dbReference type="PROSITE" id="PS50931"/>
    </source>
</evidence>
<dbReference type="EMBL" id="FNBE01000012">
    <property type="protein sequence ID" value="SDG53894.1"/>
    <property type="molecule type" value="Genomic_DNA"/>
</dbReference>
<evidence type="ECO:0000256" key="2">
    <source>
        <dbReference type="ARBA" id="ARBA00023015"/>
    </source>
</evidence>
<dbReference type="SUPFAM" id="SSF46785">
    <property type="entry name" value="Winged helix' DNA-binding domain"/>
    <property type="match status" value="1"/>
</dbReference>
<dbReference type="InterPro" id="IPR036390">
    <property type="entry name" value="WH_DNA-bd_sf"/>
</dbReference>
<reference evidence="6 7" key="1">
    <citation type="submission" date="2016-10" db="EMBL/GenBank/DDBJ databases">
        <authorList>
            <person name="de Groot N.N."/>
        </authorList>
    </citation>
    <scope>NUCLEOTIDE SEQUENCE [LARGE SCALE GENOMIC DNA]</scope>
    <source>
        <strain evidence="6 7">CGMCC 4.3143</strain>
    </source>
</reference>
<keyword evidence="3" id="KW-0238">DNA-binding</keyword>
<dbReference type="Proteomes" id="UP000198967">
    <property type="component" value="Unassembled WGS sequence"/>
</dbReference>
<evidence type="ECO:0000256" key="3">
    <source>
        <dbReference type="ARBA" id="ARBA00023125"/>
    </source>
</evidence>
<keyword evidence="4" id="KW-0804">Transcription</keyword>
<dbReference type="PRINTS" id="PR00039">
    <property type="entry name" value="HTHLYSR"/>
</dbReference>
<dbReference type="CDD" id="cd08414">
    <property type="entry name" value="PBP2_LTTR_aromatics_like"/>
    <property type="match status" value="1"/>
</dbReference>
<evidence type="ECO:0000256" key="1">
    <source>
        <dbReference type="ARBA" id="ARBA00009437"/>
    </source>
</evidence>
<dbReference type="PANTHER" id="PTHR30346:SF0">
    <property type="entry name" value="HCA OPERON TRANSCRIPTIONAL ACTIVATOR HCAR"/>
    <property type="match status" value="1"/>
</dbReference>
<dbReference type="SUPFAM" id="SSF53850">
    <property type="entry name" value="Periplasmic binding protein-like II"/>
    <property type="match status" value="1"/>
</dbReference>
<protein>
    <submittedName>
        <fullName evidence="6">Transcriptional regulator, LysR family</fullName>
    </submittedName>
</protein>
<comment type="similarity">
    <text evidence="1">Belongs to the LysR transcriptional regulatory family.</text>
</comment>
<keyword evidence="7" id="KW-1185">Reference proteome</keyword>
<proteinExistence type="inferred from homology"/>
<dbReference type="GO" id="GO:0003677">
    <property type="term" value="F:DNA binding"/>
    <property type="evidence" value="ECO:0007669"/>
    <property type="project" value="UniProtKB-KW"/>
</dbReference>
<gene>
    <name evidence="6" type="ORF">SAMN05216377_112235</name>
</gene>
<dbReference type="Pfam" id="PF00126">
    <property type="entry name" value="HTH_1"/>
    <property type="match status" value="1"/>
</dbReference>
<dbReference type="InterPro" id="IPR005119">
    <property type="entry name" value="LysR_subst-bd"/>
</dbReference>
<name>A0A1G7V2D9_PSEOR</name>
<keyword evidence="2" id="KW-0805">Transcription regulation</keyword>
<dbReference type="GO" id="GO:0003700">
    <property type="term" value="F:DNA-binding transcription factor activity"/>
    <property type="evidence" value="ECO:0007669"/>
    <property type="project" value="InterPro"/>
</dbReference>
<dbReference type="STRING" id="366584.SAMN05216377_112235"/>
<organism evidence="6 7">
    <name type="scientific">Pseudonocardia oroxyli</name>
    <dbReference type="NCBI Taxonomy" id="366584"/>
    <lineage>
        <taxon>Bacteria</taxon>
        <taxon>Bacillati</taxon>
        <taxon>Actinomycetota</taxon>
        <taxon>Actinomycetes</taxon>
        <taxon>Pseudonocardiales</taxon>
        <taxon>Pseudonocardiaceae</taxon>
        <taxon>Pseudonocardia</taxon>
    </lineage>
</organism>
<evidence type="ECO:0000313" key="7">
    <source>
        <dbReference type="Proteomes" id="UP000198967"/>
    </source>
</evidence>
<dbReference type="Pfam" id="PF03466">
    <property type="entry name" value="LysR_substrate"/>
    <property type="match status" value="1"/>
</dbReference>
<evidence type="ECO:0000313" key="6">
    <source>
        <dbReference type="EMBL" id="SDG53894.1"/>
    </source>
</evidence>
<dbReference type="PANTHER" id="PTHR30346">
    <property type="entry name" value="TRANSCRIPTIONAL DUAL REGULATOR HCAR-RELATED"/>
    <property type="match status" value="1"/>
</dbReference>
<dbReference type="InterPro" id="IPR036388">
    <property type="entry name" value="WH-like_DNA-bd_sf"/>
</dbReference>
<evidence type="ECO:0000256" key="4">
    <source>
        <dbReference type="ARBA" id="ARBA00023163"/>
    </source>
</evidence>
<dbReference type="GO" id="GO:0032993">
    <property type="term" value="C:protein-DNA complex"/>
    <property type="evidence" value="ECO:0007669"/>
    <property type="project" value="TreeGrafter"/>
</dbReference>
<dbReference type="InterPro" id="IPR000847">
    <property type="entry name" value="LysR_HTH_N"/>
</dbReference>
<dbReference type="AlphaFoldDB" id="A0A1G7V2D9"/>
<dbReference type="PROSITE" id="PS50931">
    <property type="entry name" value="HTH_LYSR"/>
    <property type="match status" value="1"/>
</dbReference>
<feature type="domain" description="HTH lysR-type" evidence="5">
    <location>
        <begin position="7"/>
        <end position="64"/>
    </location>
</feature>
<dbReference type="Gene3D" id="3.40.190.10">
    <property type="entry name" value="Periplasmic binding protein-like II"/>
    <property type="match status" value="2"/>
</dbReference>
<dbReference type="Gene3D" id="1.10.10.10">
    <property type="entry name" value="Winged helix-like DNA-binding domain superfamily/Winged helix DNA-binding domain"/>
    <property type="match status" value="1"/>
</dbReference>
<accession>A0A1G7V2D9</accession>
<sequence>MLVAMDLNLHQARYLVAVVDEGHFGRAAERLFVSPPALSKQVRALERALGAELVDRTAHPVRPTAAGELFLAEARDALAAADRAIAAVRRHRQERAGTLRLGFMTASAGQAVQQVLDQVRRATECTVRLVQLGWSEQVEAVRAGRVDAAVVRPPFADTSGLRLDVLRLEPRVVALPVGHRLAARASVRLAELDGLPHVADDEVDQRWVRWWACDPRPSGVPVRYGPVVHTMDELLEVVAADQAVAITGGSVPDGHRHPGVAFVPVQDVAPCPISLCTRAGDRAPPVVALRRAVLESAGQEPPGVRDDRG</sequence>